<keyword evidence="2" id="KW-1185">Reference proteome</keyword>
<dbReference type="KEGG" id="sroi:IAG44_20235"/>
<dbReference type="AlphaFoldDB" id="A0A7H0IFG0"/>
<reference evidence="1 2" key="1">
    <citation type="submission" date="2020-08" db="EMBL/GenBank/DDBJ databases">
        <title>A novel species.</title>
        <authorList>
            <person name="Gao J."/>
        </authorList>
    </citation>
    <scope>NUCLEOTIDE SEQUENCE [LARGE SCALE GENOMIC DNA]</scope>
    <source>
        <strain evidence="1 2">CRXT-G-22</strain>
    </source>
</reference>
<evidence type="ECO:0000313" key="2">
    <source>
        <dbReference type="Proteomes" id="UP000516052"/>
    </source>
</evidence>
<evidence type="ECO:0000313" key="1">
    <source>
        <dbReference type="EMBL" id="QNP71526.1"/>
    </source>
</evidence>
<sequence length="534" mass="61365">MDLQQEDVRQRFISLERGAWTVVCDSWRDDNDSGGIYCAFALPLKRERILSGPGWDISKGDFGPGFSQRYENGKTVTTYFHDGIQDGIEPLVLLRDYHGVVPSALELTQHFRLYHNLYWDDLTSQFMQPHDDGTSSVAVKVTGKKVEVRTKLLRQFQAARQLDLIFYIDSVRYDQEGTAVPEDAEWVADGLRAGLYSGDGSMGRVFTRYLGTRVVSSPPIEKSGIWPYEDEDNYFPEFIIGTNDDGDEVRYTCNPEALANYFGANPDAPHYLTPVFFRREVLQKYYDKPELYEVSDGRLRCASLWGMQIDNNTEDYVVVFLGDLGRDLPRQERDYWRSFNVPADGNPSETLIRRAFFAQFAEPTAEDLLVRSSYVTFGRAWNERYGWDFFRKPEEADAGLLQRLRLPLNESQAEFESSIRIMTQLFVDAINEKQVQAQLSDKIDNEKGISKLERWLKSAGYAHAERDIQFLRNLQEVRSKATAHRKSREYEKMLTKVFGDLRGLAAVKVLFVSAMAMLTGLSEWLAVENLDRTE</sequence>
<protein>
    <recommendedName>
        <fullName evidence="3">ApeA N-terminal domain-containing protein</fullName>
    </recommendedName>
</protein>
<accession>A0A7H0IFG0</accession>
<dbReference type="Proteomes" id="UP000516052">
    <property type="component" value="Chromosome"/>
</dbReference>
<dbReference type="EMBL" id="CP060828">
    <property type="protein sequence ID" value="QNP71526.1"/>
    <property type="molecule type" value="Genomic_DNA"/>
</dbReference>
<evidence type="ECO:0008006" key="3">
    <source>
        <dbReference type="Google" id="ProtNLM"/>
    </source>
</evidence>
<organism evidence="1 2">
    <name type="scientific">Streptomyces roseirectus</name>
    <dbReference type="NCBI Taxonomy" id="2768066"/>
    <lineage>
        <taxon>Bacteria</taxon>
        <taxon>Bacillati</taxon>
        <taxon>Actinomycetota</taxon>
        <taxon>Actinomycetes</taxon>
        <taxon>Kitasatosporales</taxon>
        <taxon>Streptomycetaceae</taxon>
        <taxon>Streptomyces</taxon>
    </lineage>
</organism>
<dbReference type="RefSeq" id="WP_187748495.1">
    <property type="nucleotide sequence ID" value="NZ_CP060828.1"/>
</dbReference>
<name>A0A7H0IFG0_9ACTN</name>
<gene>
    <name evidence="1" type="ORF">IAG44_20235</name>
</gene>
<proteinExistence type="predicted"/>